<organism evidence="1 2">
    <name type="scientific">Blepharisma stoltei</name>
    <dbReference type="NCBI Taxonomy" id="1481888"/>
    <lineage>
        <taxon>Eukaryota</taxon>
        <taxon>Sar</taxon>
        <taxon>Alveolata</taxon>
        <taxon>Ciliophora</taxon>
        <taxon>Postciliodesmatophora</taxon>
        <taxon>Heterotrichea</taxon>
        <taxon>Heterotrichida</taxon>
        <taxon>Blepharismidae</taxon>
        <taxon>Blepharisma</taxon>
    </lineage>
</organism>
<keyword evidence="2" id="KW-1185">Reference proteome</keyword>
<accession>A0AAU9K9I6</accession>
<name>A0AAU9K9I6_9CILI</name>
<gene>
    <name evidence="1" type="ORF">BSTOLATCC_MIC59961</name>
</gene>
<protein>
    <submittedName>
        <fullName evidence="1">Uncharacterized protein</fullName>
    </submittedName>
</protein>
<proteinExistence type="predicted"/>
<dbReference type="AlphaFoldDB" id="A0AAU9K9I6"/>
<dbReference type="EMBL" id="CAJZBQ010000057">
    <property type="protein sequence ID" value="CAG9333833.1"/>
    <property type="molecule type" value="Genomic_DNA"/>
</dbReference>
<comment type="caution">
    <text evidence="1">The sequence shown here is derived from an EMBL/GenBank/DDBJ whole genome shotgun (WGS) entry which is preliminary data.</text>
</comment>
<dbReference type="Proteomes" id="UP001162131">
    <property type="component" value="Unassembled WGS sequence"/>
</dbReference>
<sequence length="76" mass="9059">MLLELNKFERLIKKIGSRIKEVKYNEELHLILIMDHLGPQKHHIYCNISSRGIFCFSSWIQDAKLKMYFFKGSSKN</sequence>
<evidence type="ECO:0000313" key="2">
    <source>
        <dbReference type="Proteomes" id="UP001162131"/>
    </source>
</evidence>
<evidence type="ECO:0000313" key="1">
    <source>
        <dbReference type="EMBL" id="CAG9333833.1"/>
    </source>
</evidence>
<reference evidence="1" key="1">
    <citation type="submission" date="2021-09" db="EMBL/GenBank/DDBJ databases">
        <authorList>
            <consortium name="AG Swart"/>
            <person name="Singh M."/>
            <person name="Singh A."/>
            <person name="Seah K."/>
            <person name="Emmerich C."/>
        </authorList>
    </citation>
    <scope>NUCLEOTIDE SEQUENCE</scope>
    <source>
        <strain evidence="1">ATCC30299</strain>
    </source>
</reference>